<name>A0A1R1XUG1_9FUNG</name>
<comment type="similarity">
    <text evidence="2">Belongs to the EMC3 family.</text>
</comment>
<dbReference type="OrthoDB" id="6745403at2759"/>
<keyword evidence="5" id="KW-1133">Transmembrane helix</keyword>
<dbReference type="Pfam" id="PF01956">
    <property type="entry name" value="EMC3_TMCO1"/>
    <property type="match status" value="1"/>
</dbReference>
<protein>
    <recommendedName>
        <fullName evidence="3">ER membrane protein complex subunit 3</fullName>
    </recommendedName>
</protein>
<evidence type="ECO:0000256" key="6">
    <source>
        <dbReference type="ARBA" id="ARBA00023136"/>
    </source>
</evidence>
<comment type="subcellular location">
    <subcellularLocation>
        <location evidence="1">Membrane</location>
        <topology evidence="1">Multi-pass membrane protein</topology>
    </subcellularLocation>
</comment>
<gene>
    <name evidence="7" type="ORF">AYI69_g7131</name>
</gene>
<evidence type="ECO:0000256" key="2">
    <source>
        <dbReference type="ARBA" id="ARBA00005376"/>
    </source>
</evidence>
<dbReference type="AlphaFoldDB" id="A0A1R1XUG1"/>
<organism evidence="7 8">
    <name type="scientific">Smittium culicis</name>
    <dbReference type="NCBI Taxonomy" id="133412"/>
    <lineage>
        <taxon>Eukaryota</taxon>
        <taxon>Fungi</taxon>
        <taxon>Fungi incertae sedis</taxon>
        <taxon>Zoopagomycota</taxon>
        <taxon>Kickxellomycotina</taxon>
        <taxon>Harpellomycetes</taxon>
        <taxon>Harpellales</taxon>
        <taxon>Legeriomycetaceae</taxon>
        <taxon>Smittium</taxon>
    </lineage>
</organism>
<dbReference type="Proteomes" id="UP000187429">
    <property type="component" value="Unassembled WGS sequence"/>
</dbReference>
<evidence type="ECO:0000313" key="8">
    <source>
        <dbReference type="Proteomes" id="UP000187429"/>
    </source>
</evidence>
<dbReference type="PANTHER" id="PTHR13116:SF5">
    <property type="entry name" value="ER MEMBRANE PROTEIN COMPLEX SUBUNIT 3"/>
    <property type="match status" value="1"/>
</dbReference>
<evidence type="ECO:0000313" key="7">
    <source>
        <dbReference type="EMBL" id="OMJ18179.1"/>
    </source>
</evidence>
<accession>A0A1R1XUG1</accession>
<evidence type="ECO:0000256" key="3">
    <source>
        <dbReference type="ARBA" id="ARBA00020822"/>
    </source>
</evidence>
<dbReference type="EMBL" id="LSSM01003352">
    <property type="protein sequence ID" value="OMJ18179.1"/>
    <property type="molecule type" value="Genomic_DNA"/>
</dbReference>
<proteinExistence type="inferred from homology"/>
<comment type="caution">
    <text evidence="7">The sequence shown here is derived from an EMBL/GenBank/DDBJ whole genome shotgun (WGS) entry which is preliminary data.</text>
</comment>
<reference evidence="8" key="1">
    <citation type="submission" date="2017-01" db="EMBL/GenBank/DDBJ databases">
        <authorList>
            <person name="Wang Y."/>
            <person name="White M."/>
            <person name="Kvist S."/>
            <person name="Moncalvo J.-M."/>
        </authorList>
    </citation>
    <scope>NUCLEOTIDE SEQUENCE [LARGE SCALE GENOMIC DNA]</scope>
    <source>
        <strain evidence="8">ID-206-W2</strain>
    </source>
</reference>
<dbReference type="InterPro" id="IPR002809">
    <property type="entry name" value="EMC3/TMCO1"/>
</dbReference>
<dbReference type="PANTHER" id="PTHR13116">
    <property type="entry name" value="ER MEMBRANE PROTEIN COMPLEX SUBUNIT 3"/>
    <property type="match status" value="1"/>
</dbReference>
<keyword evidence="8" id="KW-1185">Reference proteome</keyword>
<sequence>MDVTWVSSLSWYFLNLFGLNGIYGFILGEGNSAGGMDDLAAMGGGAGLMQMQQMQQQQQQAGGGVPLDYHKLFLAAKESLHLIQHNWDLSDVEDRVLAMYL</sequence>
<evidence type="ECO:0000256" key="4">
    <source>
        <dbReference type="ARBA" id="ARBA00022692"/>
    </source>
</evidence>
<dbReference type="GO" id="GO:0072546">
    <property type="term" value="C:EMC complex"/>
    <property type="evidence" value="ECO:0007669"/>
    <property type="project" value="TreeGrafter"/>
</dbReference>
<dbReference type="GO" id="GO:0034975">
    <property type="term" value="P:protein folding in endoplasmic reticulum"/>
    <property type="evidence" value="ECO:0007669"/>
    <property type="project" value="TreeGrafter"/>
</dbReference>
<evidence type="ECO:0000256" key="1">
    <source>
        <dbReference type="ARBA" id="ARBA00004141"/>
    </source>
</evidence>
<evidence type="ECO:0000256" key="5">
    <source>
        <dbReference type="ARBA" id="ARBA00022989"/>
    </source>
</evidence>
<dbReference type="InterPro" id="IPR008568">
    <property type="entry name" value="EMC3"/>
</dbReference>
<keyword evidence="6" id="KW-0472">Membrane</keyword>
<keyword evidence="4" id="KW-0812">Transmembrane</keyword>